<comment type="caution">
    <text evidence="1">The sequence shown here is derived from an EMBL/GenBank/DDBJ whole genome shotgun (WGS) entry which is preliminary data.</text>
</comment>
<evidence type="ECO:0000313" key="2">
    <source>
        <dbReference type="Proteomes" id="UP001600107"/>
    </source>
</evidence>
<proteinExistence type="predicted"/>
<keyword evidence="2" id="KW-1185">Reference proteome</keyword>
<accession>A0ABW6I0T0</accession>
<organism evidence="1 2">
    <name type="scientific">Flavobacterium zhoui</name>
    <dbReference type="NCBI Taxonomy" id="3230414"/>
    <lineage>
        <taxon>Bacteria</taxon>
        <taxon>Pseudomonadati</taxon>
        <taxon>Bacteroidota</taxon>
        <taxon>Flavobacteriia</taxon>
        <taxon>Flavobacteriales</taxon>
        <taxon>Flavobacteriaceae</taxon>
        <taxon>Flavobacterium</taxon>
    </lineage>
</organism>
<dbReference type="EMBL" id="JBHZPY010000001">
    <property type="protein sequence ID" value="MFE3869872.1"/>
    <property type="molecule type" value="Genomic_DNA"/>
</dbReference>
<sequence>MNEKEYLSVKDISELTLQSARNVRRIIKALNGTVSITQLHMCAATGHWRVHNLLLSSFKPQRIRRDNYYALSVDPCSNYSESDIDEIMKFVYEQMNNSKLEINYVVEQKKANNRNHLHCYIKCSNKKKLLQFIKLGFTNVSYHQSPIFDLEIWIHYMTKDGNPIKTLKN</sequence>
<dbReference type="RefSeq" id="WP_379849189.1">
    <property type="nucleotide sequence ID" value="NZ_JBHZPY010000001.1"/>
</dbReference>
<evidence type="ECO:0000313" key="1">
    <source>
        <dbReference type="EMBL" id="MFE3869872.1"/>
    </source>
</evidence>
<dbReference type="Proteomes" id="UP001600107">
    <property type="component" value="Unassembled WGS sequence"/>
</dbReference>
<evidence type="ECO:0008006" key="3">
    <source>
        <dbReference type="Google" id="ProtNLM"/>
    </source>
</evidence>
<name>A0ABW6I0T0_9FLAO</name>
<protein>
    <recommendedName>
        <fullName evidence="3">Relaxase/mobilization nuclease domain-containing protein</fullName>
    </recommendedName>
</protein>
<reference evidence="1 2" key="1">
    <citation type="submission" date="2024-06" db="EMBL/GenBank/DDBJ databases">
        <title>Flavobacterium spp. isolated from glacier.</title>
        <authorList>
            <person name="Han D."/>
        </authorList>
    </citation>
    <scope>NUCLEOTIDE SEQUENCE [LARGE SCALE GENOMIC DNA]</scope>
    <source>
        <strain evidence="1 2">ZS1P70</strain>
    </source>
</reference>
<gene>
    <name evidence="1" type="ORF">ACFX5F_01385</name>
</gene>